<evidence type="ECO:0000313" key="1">
    <source>
        <dbReference type="EMBL" id="JAH77427.1"/>
    </source>
</evidence>
<organism evidence="1">
    <name type="scientific">Anguilla anguilla</name>
    <name type="common">European freshwater eel</name>
    <name type="synonym">Muraena anguilla</name>
    <dbReference type="NCBI Taxonomy" id="7936"/>
    <lineage>
        <taxon>Eukaryota</taxon>
        <taxon>Metazoa</taxon>
        <taxon>Chordata</taxon>
        <taxon>Craniata</taxon>
        <taxon>Vertebrata</taxon>
        <taxon>Euteleostomi</taxon>
        <taxon>Actinopterygii</taxon>
        <taxon>Neopterygii</taxon>
        <taxon>Teleostei</taxon>
        <taxon>Anguilliformes</taxon>
        <taxon>Anguillidae</taxon>
        <taxon>Anguilla</taxon>
    </lineage>
</organism>
<proteinExistence type="predicted"/>
<protein>
    <submittedName>
        <fullName evidence="1">Uncharacterized protein</fullName>
    </submittedName>
</protein>
<reference evidence="1" key="1">
    <citation type="submission" date="2014-11" db="EMBL/GenBank/DDBJ databases">
        <authorList>
            <person name="Amaro Gonzalez C."/>
        </authorList>
    </citation>
    <scope>NUCLEOTIDE SEQUENCE</scope>
</reference>
<reference evidence="1" key="2">
    <citation type="journal article" date="2015" name="Fish Shellfish Immunol.">
        <title>Early steps in the European eel (Anguilla anguilla)-Vibrio vulnificus interaction in the gills: Role of the RtxA13 toxin.</title>
        <authorList>
            <person name="Callol A."/>
            <person name="Pajuelo D."/>
            <person name="Ebbesson L."/>
            <person name="Teles M."/>
            <person name="MacKenzie S."/>
            <person name="Amaro C."/>
        </authorList>
    </citation>
    <scope>NUCLEOTIDE SEQUENCE</scope>
</reference>
<name>A0A0E9VH81_ANGAN</name>
<sequence>MLHAFVMSLDVILFGVIPDVKTVYRHGSTSHQWIACSLTTLTLFHSIQFHLFFFPCSL</sequence>
<accession>A0A0E9VH81</accession>
<dbReference type="EMBL" id="GBXM01031150">
    <property type="protein sequence ID" value="JAH77427.1"/>
    <property type="molecule type" value="Transcribed_RNA"/>
</dbReference>
<dbReference type="AlphaFoldDB" id="A0A0E9VH81"/>